<comment type="function">
    <text evidence="1">Catalyzes oxygen-dependent 5-hydroxyuridine (ho5U) modification at position 34 in tRNAs.</text>
</comment>
<comment type="similarity">
    <text evidence="1">Belongs to the TrhO family.</text>
</comment>
<evidence type="ECO:0000259" key="2">
    <source>
        <dbReference type="PROSITE" id="PS50206"/>
    </source>
</evidence>
<keyword evidence="4" id="KW-1185">Reference proteome</keyword>
<dbReference type="InterPro" id="IPR040503">
    <property type="entry name" value="TRHO_N"/>
</dbReference>
<protein>
    <recommendedName>
        <fullName evidence="1">tRNA uridine(34) hydroxylase</fullName>
        <ecNumber evidence="1">1.14.-.-</ecNumber>
    </recommendedName>
    <alternativeName>
        <fullName evidence="1">tRNA hydroxylation protein O</fullName>
    </alternativeName>
</protein>
<dbReference type="OrthoDB" id="9778326at2"/>
<feature type="domain" description="Rhodanese" evidence="2">
    <location>
        <begin position="123"/>
        <end position="217"/>
    </location>
</feature>
<evidence type="ECO:0000313" key="3">
    <source>
        <dbReference type="EMBL" id="SMD00579.1"/>
    </source>
</evidence>
<reference evidence="3 4" key="1">
    <citation type="submission" date="2017-04" db="EMBL/GenBank/DDBJ databases">
        <authorList>
            <person name="Afonso C.L."/>
            <person name="Miller P.J."/>
            <person name="Scott M.A."/>
            <person name="Spackman E."/>
            <person name="Goraichik I."/>
            <person name="Dimitrov K.M."/>
            <person name="Suarez D.L."/>
            <person name="Swayne D.E."/>
        </authorList>
    </citation>
    <scope>NUCLEOTIDE SEQUENCE [LARGE SCALE GENOMIC DNA]</scope>
    <source>
        <strain evidence="3 4">CGMCC 1.10972</strain>
    </source>
</reference>
<dbReference type="EC" id="1.14.-.-" evidence="1"/>
<dbReference type="Proteomes" id="UP000192656">
    <property type="component" value="Unassembled WGS sequence"/>
</dbReference>
<dbReference type="InterPro" id="IPR020936">
    <property type="entry name" value="TrhO"/>
</dbReference>
<dbReference type="STRING" id="937218.SAMN06297251_117101"/>
<sequence length="292" mass="32077">MTAFSVAAFYRFLPLEDLPELRRSLTEACALLGLRGTILIAPEGVNGTMAGSPEAIEGLVGELDRRFGLPREEIKFSSAEIWPFQRLKIRIRPEIITMRASEANPSHRVGTYVEAGDWNALVEDPEVLLLDTRNRYETKVGGFAGALDPAIDSFTEFKAFVEEKLDPSVHKKVAMFCTGGIRCEKASSFMLAKGFESVFHLKGGILKYLEDVPAEDSRWEGECYVFDGRVAVGHGLGQTDWTACFACGAPLSDAERASPAFEPGVSCPACVDRTDEAKKAALRERHRQLTPG</sequence>
<dbReference type="NCBIfam" id="NF001136">
    <property type="entry name" value="PRK00142.1-4"/>
    <property type="match status" value="1"/>
</dbReference>
<evidence type="ECO:0000313" key="4">
    <source>
        <dbReference type="Proteomes" id="UP000192656"/>
    </source>
</evidence>
<dbReference type="Pfam" id="PF17773">
    <property type="entry name" value="UPF0176_N"/>
    <property type="match status" value="1"/>
</dbReference>
<dbReference type="SMART" id="SM00450">
    <property type="entry name" value="RHOD"/>
    <property type="match status" value="1"/>
</dbReference>
<dbReference type="Gene3D" id="3.40.250.10">
    <property type="entry name" value="Rhodanese-like domain"/>
    <property type="match status" value="1"/>
</dbReference>
<dbReference type="GO" id="GO:0006400">
    <property type="term" value="P:tRNA modification"/>
    <property type="evidence" value="ECO:0007669"/>
    <property type="project" value="UniProtKB-UniRule"/>
</dbReference>
<dbReference type="PROSITE" id="PS50206">
    <property type="entry name" value="RHODANESE_3"/>
    <property type="match status" value="1"/>
</dbReference>
<keyword evidence="1" id="KW-0819">tRNA processing</keyword>
<dbReference type="PANTHER" id="PTHR43268:SF3">
    <property type="entry name" value="RHODANESE-LIKE DOMAIN-CONTAINING PROTEIN 7-RELATED"/>
    <property type="match status" value="1"/>
</dbReference>
<name>A0A1W2DT28_9HYPH</name>
<comment type="catalytic activity">
    <reaction evidence="1">
        <text>uridine(34) in tRNA + AH2 + O2 = 5-hydroxyuridine(34) in tRNA + A + H2O</text>
        <dbReference type="Rhea" id="RHEA:64224"/>
        <dbReference type="Rhea" id="RHEA-COMP:11727"/>
        <dbReference type="Rhea" id="RHEA-COMP:13381"/>
        <dbReference type="ChEBI" id="CHEBI:13193"/>
        <dbReference type="ChEBI" id="CHEBI:15377"/>
        <dbReference type="ChEBI" id="CHEBI:15379"/>
        <dbReference type="ChEBI" id="CHEBI:17499"/>
        <dbReference type="ChEBI" id="CHEBI:65315"/>
        <dbReference type="ChEBI" id="CHEBI:136877"/>
    </reaction>
</comment>
<dbReference type="CDD" id="cd01518">
    <property type="entry name" value="RHOD_YceA"/>
    <property type="match status" value="1"/>
</dbReference>
<dbReference type="HAMAP" id="MF_00469">
    <property type="entry name" value="TrhO"/>
    <property type="match status" value="1"/>
</dbReference>
<evidence type="ECO:0000256" key="1">
    <source>
        <dbReference type="HAMAP-Rule" id="MF_00469"/>
    </source>
</evidence>
<proteinExistence type="inferred from homology"/>
<dbReference type="Pfam" id="PF00581">
    <property type="entry name" value="Rhodanese"/>
    <property type="match status" value="1"/>
</dbReference>
<dbReference type="GO" id="GO:0016705">
    <property type="term" value="F:oxidoreductase activity, acting on paired donors, with incorporation or reduction of molecular oxygen"/>
    <property type="evidence" value="ECO:0007669"/>
    <property type="project" value="UniProtKB-UniRule"/>
</dbReference>
<dbReference type="Gene3D" id="3.30.70.100">
    <property type="match status" value="1"/>
</dbReference>
<dbReference type="EMBL" id="FWXR01000017">
    <property type="protein sequence ID" value="SMD00579.1"/>
    <property type="molecule type" value="Genomic_DNA"/>
</dbReference>
<dbReference type="RefSeq" id="WP_084411636.1">
    <property type="nucleotide sequence ID" value="NZ_FWXR01000017.1"/>
</dbReference>
<accession>A0A1W2DT28</accession>
<gene>
    <name evidence="1" type="primary">trhO</name>
    <name evidence="3" type="ORF">SAMN06297251_117101</name>
</gene>
<organism evidence="3 4">
    <name type="scientific">Fulvimarina manganoxydans</name>
    <dbReference type="NCBI Taxonomy" id="937218"/>
    <lineage>
        <taxon>Bacteria</taxon>
        <taxon>Pseudomonadati</taxon>
        <taxon>Pseudomonadota</taxon>
        <taxon>Alphaproteobacteria</taxon>
        <taxon>Hyphomicrobiales</taxon>
        <taxon>Aurantimonadaceae</taxon>
        <taxon>Fulvimarina</taxon>
    </lineage>
</organism>
<dbReference type="InterPro" id="IPR001763">
    <property type="entry name" value="Rhodanese-like_dom"/>
</dbReference>
<keyword evidence="1" id="KW-0560">Oxidoreductase</keyword>
<dbReference type="PANTHER" id="PTHR43268">
    <property type="entry name" value="THIOSULFATE SULFURTRANSFERASE/RHODANESE-LIKE DOMAIN-CONTAINING PROTEIN 2"/>
    <property type="match status" value="1"/>
</dbReference>
<dbReference type="AlphaFoldDB" id="A0A1W2DT28"/>
<dbReference type="InterPro" id="IPR036873">
    <property type="entry name" value="Rhodanese-like_dom_sf"/>
</dbReference>
<dbReference type="SUPFAM" id="SSF52821">
    <property type="entry name" value="Rhodanese/Cell cycle control phosphatase"/>
    <property type="match status" value="1"/>
</dbReference>